<feature type="transmembrane region" description="Helical" evidence="1">
    <location>
        <begin position="56"/>
        <end position="78"/>
    </location>
</feature>
<evidence type="ECO:0000313" key="2">
    <source>
        <dbReference type="EMBL" id="HAE7705495.1"/>
    </source>
</evidence>
<organism evidence="2">
    <name type="scientific">Salmonella enterica subsp. enterica serovar Javiana</name>
    <dbReference type="NCBI Taxonomy" id="363569"/>
    <lineage>
        <taxon>Bacteria</taxon>
        <taxon>Pseudomonadati</taxon>
        <taxon>Pseudomonadota</taxon>
        <taxon>Gammaproteobacteria</taxon>
        <taxon>Enterobacterales</taxon>
        <taxon>Enterobacteriaceae</taxon>
        <taxon>Salmonella</taxon>
    </lineage>
</organism>
<dbReference type="EMBL" id="DAASZT010000011">
    <property type="protein sequence ID" value="HAE7705495.1"/>
    <property type="molecule type" value="Genomic_DNA"/>
</dbReference>
<evidence type="ECO:0000256" key="1">
    <source>
        <dbReference type="SAM" id="Phobius"/>
    </source>
</evidence>
<sequence>MAPDSAHRTAPPARDNRANIGIWFRNSETPVIMRLHPDMKALNHDICSRLSGLKSMYFLITLNIMGSLGTAIFVGQNFPDAIWMRRM</sequence>
<proteinExistence type="predicted"/>
<keyword evidence="1" id="KW-1133">Transmembrane helix</keyword>
<dbReference type="AlphaFoldDB" id="A0A736PCN4"/>
<comment type="caution">
    <text evidence="2">The sequence shown here is derived from an EMBL/GenBank/DDBJ whole genome shotgun (WGS) entry which is preliminary data.</text>
</comment>
<protein>
    <submittedName>
        <fullName evidence="2">Uncharacterized protein</fullName>
    </submittedName>
</protein>
<keyword evidence="1" id="KW-0472">Membrane</keyword>
<reference evidence="2" key="2">
    <citation type="submission" date="2018-07" db="EMBL/GenBank/DDBJ databases">
        <authorList>
            <consortium name="NCBI Pathogen Detection Project"/>
        </authorList>
    </citation>
    <scope>NUCLEOTIDE SEQUENCE</scope>
    <source>
        <strain evidence="2">13-4047</strain>
    </source>
</reference>
<keyword evidence="1" id="KW-0812">Transmembrane</keyword>
<name>A0A736PCN4_SALET</name>
<gene>
    <name evidence="2" type="ORF">G4P47_004550</name>
</gene>
<reference evidence="2" key="1">
    <citation type="journal article" date="2018" name="Genome Biol.">
        <title>SKESA: strategic k-mer extension for scrupulous assemblies.</title>
        <authorList>
            <person name="Souvorov A."/>
            <person name="Agarwala R."/>
            <person name="Lipman D.J."/>
        </authorList>
    </citation>
    <scope>NUCLEOTIDE SEQUENCE</scope>
    <source>
        <strain evidence="2">13-4047</strain>
    </source>
</reference>
<accession>A0A736PCN4</accession>